<organism evidence="2 3">
    <name type="scientific">Streptomyces graminearus</name>
    <dbReference type="NCBI Taxonomy" id="284030"/>
    <lineage>
        <taxon>Bacteria</taxon>
        <taxon>Bacillati</taxon>
        <taxon>Actinomycetota</taxon>
        <taxon>Actinomycetes</taxon>
        <taxon>Kitasatosporales</taxon>
        <taxon>Streptomycetaceae</taxon>
        <taxon>Streptomyces</taxon>
    </lineage>
</organism>
<accession>A0ABP5XRU4</accession>
<dbReference type="Proteomes" id="UP001501721">
    <property type="component" value="Unassembled WGS sequence"/>
</dbReference>
<evidence type="ECO:0000313" key="3">
    <source>
        <dbReference type="Proteomes" id="UP001501721"/>
    </source>
</evidence>
<evidence type="ECO:0000313" key="2">
    <source>
        <dbReference type="EMBL" id="GAA2464013.1"/>
    </source>
</evidence>
<protein>
    <submittedName>
        <fullName evidence="2">ATP-binding protein</fullName>
    </submittedName>
</protein>
<reference evidence="3" key="1">
    <citation type="journal article" date="2019" name="Int. J. Syst. Evol. Microbiol.">
        <title>The Global Catalogue of Microorganisms (GCM) 10K type strain sequencing project: providing services to taxonomists for standard genome sequencing and annotation.</title>
        <authorList>
            <consortium name="The Broad Institute Genomics Platform"/>
            <consortium name="The Broad Institute Genome Sequencing Center for Infectious Disease"/>
            <person name="Wu L."/>
            <person name="Ma J."/>
        </authorList>
    </citation>
    <scope>NUCLEOTIDE SEQUENCE [LARGE SCALE GENOMIC DNA]</scope>
    <source>
        <strain evidence="3">JCM 6923</strain>
    </source>
</reference>
<dbReference type="Pfam" id="PF13401">
    <property type="entry name" value="AAA_22"/>
    <property type="match status" value="1"/>
</dbReference>
<dbReference type="Gene3D" id="3.40.50.300">
    <property type="entry name" value="P-loop containing nucleotide triphosphate hydrolases"/>
    <property type="match status" value="1"/>
</dbReference>
<comment type="caution">
    <text evidence="2">The sequence shown here is derived from an EMBL/GenBank/DDBJ whole genome shotgun (WGS) entry which is preliminary data.</text>
</comment>
<keyword evidence="2" id="KW-0547">Nucleotide-binding</keyword>
<keyword evidence="3" id="KW-1185">Reference proteome</keyword>
<dbReference type="InterPro" id="IPR003593">
    <property type="entry name" value="AAA+_ATPase"/>
</dbReference>
<feature type="domain" description="AAA+ ATPase" evidence="1">
    <location>
        <begin position="88"/>
        <end position="247"/>
    </location>
</feature>
<evidence type="ECO:0000259" key="1">
    <source>
        <dbReference type="SMART" id="SM00382"/>
    </source>
</evidence>
<dbReference type="EMBL" id="BAAATL010000001">
    <property type="protein sequence ID" value="GAA2464013.1"/>
    <property type="molecule type" value="Genomic_DNA"/>
</dbReference>
<dbReference type="InterPro" id="IPR027417">
    <property type="entry name" value="P-loop_NTPase"/>
</dbReference>
<dbReference type="RefSeq" id="WP_346074857.1">
    <property type="nucleotide sequence ID" value="NZ_BAAATL010000001.1"/>
</dbReference>
<dbReference type="SUPFAM" id="SSF52540">
    <property type="entry name" value="P-loop containing nucleoside triphosphate hydrolases"/>
    <property type="match status" value="1"/>
</dbReference>
<gene>
    <name evidence="2" type="ORF">GCM10010422_00390</name>
</gene>
<dbReference type="GO" id="GO:0005524">
    <property type="term" value="F:ATP binding"/>
    <property type="evidence" value="ECO:0007669"/>
    <property type="project" value="UniProtKB-KW"/>
</dbReference>
<proteinExistence type="predicted"/>
<dbReference type="SMART" id="SM00382">
    <property type="entry name" value="AAA"/>
    <property type="match status" value="1"/>
</dbReference>
<name>A0ABP5XRU4_9ACTN</name>
<keyword evidence="2" id="KW-0067">ATP-binding</keyword>
<sequence>MAAVTTAADDGFFDDEVAPGAVTNCLLWQAEVSRPRVPAPPVSDLAWNRKRLLDYHSEFVTLKTPFMDQALTQLRLTLLVNNRQRGTARRGLIVSGPPGAGKSTTLAELGRSFELSERRRLRGREGYMPVAFASIPPTCTPKSLVQVLARFAGIPVHERMTENAITNAVCHVLCERRTRLVFLDDVHLLNTRTRPGADTSDQVKTLAERVPATFVLAGVDVEHSPLLAGPRGAQLAARCKILRTPPLLNGTSAQKAEWRKLLQAMDGALRLARHRPGTLVRHADYIHLLTGGVMSSLSLLVREAAIRSIVDESHAVTKKLLSQVVLDVQATNAARATRRQRKGGPVT</sequence>
<dbReference type="InterPro" id="IPR049945">
    <property type="entry name" value="AAA_22"/>
</dbReference>